<evidence type="ECO:0000256" key="6">
    <source>
        <dbReference type="SAM" id="Phobius"/>
    </source>
</evidence>
<dbReference type="InterPro" id="IPR000572">
    <property type="entry name" value="OxRdtase_Mopterin-bd_dom"/>
</dbReference>
<dbReference type="PANTHER" id="PTHR43032:SF2">
    <property type="entry name" value="BLL0505 PROTEIN"/>
    <property type="match status" value="1"/>
</dbReference>
<keyword evidence="3 6" id="KW-0812">Transmembrane</keyword>
<evidence type="ECO:0000259" key="7">
    <source>
        <dbReference type="Pfam" id="PF00174"/>
    </source>
</evidence>
<keyword evidence="5 6" id="KW-0472">Membrane</keyword>
<evidence type="ECO:0000256" key="3">
    <source>
        <dbReference type="ARBA" id="ARBA00022692"/>
    </source>
</evidence>
<feature type="domain" description="Oxidoreductase molybdopterin-binding" evidence="7">
    <location>
        <begin position="419"/>
        <end position="554"/>
    </location>
</feature>
<dbReference type="InterPro" id="IPR016174">
    <property type="entry name" value="Di-haem_cyt_TM"/>
</dbReference>
<keyword evidence="4 6" id="KW-1133">Transmembrane helix</keyword>
<feature type="transmembrane region" description="Helical" evidence="6">
    <location>
        <begin position="336"/>
        <end position="361"/>
    </location>
</feature>
<dbReference type="InterPro" id="IPR011577">
    <property type="entry name" value="Cyt_b561_bac/Ni-Hgenase"/>
</dbReference>
<evidence type="ECO:0000256" key="5">
    <source>
        <dbReference type="ARBA" id="ARBA00023136"/>
    </source>
</evidence>
<reference evidence="9" key="1">
    <citation type="submission" date="2023-03" db="EMBL/GenBank/DDBJ databases">
        <authorList>
            <person name="Cremers G."/>
            <person name="Picone N."/>
        </authorList>
    </citation>
    <scope>NUCLEOTIDE SEQUENCE</scope>
    <source>
        <strain evidence="9">Sample_alias</strain>
    </source>
</reference>
<evidence type="ECO:0000313" key="10">
    <source>
        <dbReference type="Proteomes" id="UP001161497"/>
    </source>
</evidence>
<dbReference type="Gene3D" id="1.20.950.20">
    <property type="entry name" value="Transmembrane di-heme cytochromes, Chain C"/>
    <property type="match status" value="1"/>
</dbReference>
<name>A0ABM9IAB2_9BACT</name>
<feature type="transmembrane region" description="Helical" evidence="6">
    <location>
        <begin position="212"/>
        <end position="231"/>
    </location>
</feature>
<comment type="subcellular location">
    <subcellularLocation>
        <location evidence="1">Cell membrane</location>
        <topology evidence="1">Multi-pass membrane protein</topology>
    </subcellularLocation>
</comment>
<feature type="transmembrane region" description="Helical" evidence="6">
    <location>
        <begin position="50"/>
        <end position="69"/>
    </location>
</feature>
<dbReference type="Proteomes" id="UP001161497">
    <property type="component" value="Chromosome"/>
</dbReference>
<evidence type="ECO:0000256" key="2">
    <source>
        <dbReference type="ARBA" id="ARBA00022475"/>
    </source>
</evidence>
<dbReference type="InterPro" id="IPR036374">
    <property type="entry name" value="OxRdtase_Mopterin-bd_sf"/>
</dbReference>
<accession>A0ABM9IAB2</accession>
<organism evidence="9 10">
    <name type="scientific">Candidatus Methylacidiphilum fumarolicum</name>
    <dbReference type="NCBI Taxonomy" id="591154"/>
    <lineage>
        <taxon>Bacteria</taxon>
        <taxon>Pseudomonadati</taxon>
        <taxon>Verrucomicrobiota</taxon>
        <taxon>Methylacidiphilae</taxon>
        <taxon>Methylacidiphilales</taxon>
        <taxon>Methylacidiphilaceae</taxon>
        <taxon>Methylacidiphilum (ex Ratnadevi et al. 2023)</taxon>
    </lineage>
</organism>
<feature type="transmembrane region" description="Helical" evidence="6">
    <location>
        <begin position="295"/>
        <end position="316"/>
    </location>
</feature>
<sequence length="579" mass="66272">MRESNEMNPDDKSLHSGLTSADDRVKLSHWLPPRHGIVPEIRIGNNWYSIFWLLPLGALVLIIGILLCLELRRIPVVQDFIARYPGSSSSAELSPSVGFPWWLRWQHYFNLFFLMFIIRSGIQILADHPRLYWNVHCTPGTEWFRFQKEVPKDRIWTAKDDSVTIPGWLGLPGIRHSIGLSRWWHFSFALFWLGNGIIFYLLLFLTPQWKRIVPLSWDVFPNALSVILQYLSLQFPSNEGWTRYNSAQQLAYFLTVFLAAPLAVVTGLLQAPALANRLTRLSRIINRQVARSIHFLVLCWFLIFTVIHVSLVFLTGASANINRMFAGINGESIEGWIVFLGAMLILILAWLGASPFTIKYARLVQKAGRKLLGKFFDYGESLSPQVVYTEKDISPFFWPNGKLPQGIEFERLIAEKFVSYRLSISGLVDHPCEFSMEELRAMPKQEQITNLYCIQGWSGIAKWGGVPMRYVLKVVHPRSDGRYAVFYSFGEGGEGGIYYDVHTLENMQHHLTILAYEMNGSPLSVLHGAPLRLICPNELGFKQVKWIRAIEFVSDFKHLGAGQGGYNEDHEFFGYRAPI</sequence>
<feature type="domain" description="Cytochrome b561 bacterial/Ni-hydrogenase" evidence="8">
    <location>
        <begin position="99"/>
        <end position="327"/>
    </location>
</feature>
<dbReference type="PANTHER" id="PTHR43032">
    <property type="entry name" value="PROTEIN-METHIONINE-SULFOXIDE REDUCTASE"/>
    <property type="match status" value="1"/>
</dbReference>
<evidence type="ECO:0000259" key="8">
    <source>
        <dbReference type="Pfam" id="PF01292"/>
    </source>
</evidence>
<dbReference type="Gene3D" id="3.90.420.10">
    <property type="entry name" value="Oxidoreductase, molybdopterin-binding domain"/>
    <property type="match status" value="1"/>
</dbReference>
<evidence type="ECO:0000313" key="9">
    <source>
        <dbReference type="EMBL" id="CAI9084590.1"/>
    </source>
</evidence>
<dbReference type="SUPFAM" id="SSF56524">
    <property type="entry name" value="Oxidoreductase molybdopterin-binding domain"/>
    <property type="match status" value="1"/>
</dbReference>
<protein>
    <submittedName>
        <fullName evidence="9">Oxidoreductase, molybdopterin-binding</fullName>
    </submittedName>
</protein>
<dbReference type="EMBL" id="OX458932">
    <property type="protein sequence ID" value="CAI9084590.1"/>
    <property type="molecule type" value="Genomic_DNA"/>
</dbReference>
<keyword evidence="2" id="KW-1003">Cell membrane</keyword>
<dbReference type="SUPFAM" id="SSF81342">
    <property type="entry name" value="Transmembrane di-heme cytochromes"/>
    <property type="match status" value="1"/>
</dbReference>
<keyword evidence="10" id="KW-1185">Reference proteome</keyword>
<feature type="transmembrane region" description="Helical" evidence="6">
    <location>
        <begin position="183"/>
        <end position="205"/>
    </location>
</feature>
<dbReference type="Pfam" id="PF01292">
    <property type="entry name" value="Ni_hydr_CYTB"/>
    <property type="match status" value="1"/>
</dbReference>
<gene>
    <name evidence="9" type="ORF">MFUM_0186</name>
</gene>
<evidence type="ECO:0000256" key="1">
    <source>
        <dbReference type="ARBA" id="ARBA00004651"/>
    </source>
</evidence>
<proteinExistence type="predicted"/>
<dbReference type="Pfam" id="PF00174">
    <property type="entry name" value="Oxidored_molyb"/>
    <property type="match status" value="1"/>
</dbReference>
<evidence type="ECO:0000256" key="4">
    <source>
        <dbReference type="ARBA" id="ARBA00022989"/>
    </source>
</evidence>
<feature type="transmembrane region" description="Helical" evidence="6">
    <location>
        <begin position="251"/>
        <end position="274"/>
    </location>
</feature>
<feature type="transmembrane region" description="Helical" evidence="6">
    <location>
        <begin position="108"/>
        <end position="126"/>
    </location>
</feature>